<feature type="transmembrane region" description="Helical" evidence="2">
    <location>
        <begin position="87"/>
        <end position="105"/>
    </location>
</feature>
<dbReference type="Proteomes" id="UP000094068">
    <property type="component" value="Unassembled WGS sequence"/>
</dbReference>
<proteinExistence type="predicted"/>
<organism evidence="3 4">
    <name type="scientific">Enterococcus ureasiticus</name>
    <dbReference type="NCBI Taxonomy" id="903984"/>
    <lineage>
        <taxon>Bacteria</taxon>
        <taxon>Bacillati</taxon>
        <taxon>Bacillota</taxon>
        <taxon>Bacilli</taxon>
        <taxon>Lactobacillales</taxon>
        <taxon>Enterococcaceae</taxon>
        <taxon>Enterococcus</taxon>
    </lineage>
</organism>
<sequence length="114" mass="12509">MKQKFGKTLKNRLVIIIFFFSLTLLLIPTPTVFADEGGTADVGITFKHTQDEVLTSSSRENTPSTGKSKPINKRVSLPNTGEMLKPLTFLVSGMLLIVISFSIILDRQIKVGGN</sequence>
<protein>
    <submittedName>
        <fullName evidence="3">Cell wall protein</fullName>
    </submittedName>
</protein>
<keyword evidence="2" id="KW-0472">Membrane</keyword>
<feature type="region of interest" description="Disordered" evidence="1">
    <location>
        <begin position="53"/>
        <end position="75"/>
    </location>
</feature>
<keyword evidence="4" id="KW-1185">Reference proteome</keyword>
<keyword evidence="2" id="KW-0812">Transmembrane</keyword>
<evidence type="ECO:0000313" key="3">
    <source>
        <dbReference type="EMBL" id="OEG11034.1"/>
    </source>
</evidence>
<feature type="compositionally biased region" description="Polar residues" evidence="1">
    <location>
        <begin position="53"/>
        <end position="67"/>
    </location>
</feature>
<reference evidence="4" key="1">
    <citation type="submission" date="2016-09" db="EMBL/GenBank/DDBJ databases">
        <authorList>
            <person name="Gulvik C.A."/>
        </authorList>
    </citation>
    <scope>NUCLEOTIDE SEQUENCE [LARGE SCALE GENOMIC DNA]</scope>
    <source>
        <strain evidence="4">DSM 23328</strain>
    </source>
</reference>
<gene>
    <name evidence="3" type="ORF">BCR21_12185</name>
</gene>
<accession>A0A1E5GE96</accession>
<keyword evidence="2" id="KW-1133">Transmembrane helix</keyword>
<dbReference type="EMBL" id="MIJZ01000014">
    <property type="protein sequence ID" value="OEG11034.1"/>
    <property type="molecule type" value="Genomic_DNA"/>
</dbReference>
<dbReference type="STRING" id="903984.BCR21_12185"/>
<evidence type="ECO:0000256" key="1">
    <source>
        <dbReference type="SAM" id="MobiDB-lite"/>
    </source>
</evidence>
<comment type="caution">
    <text evidence="3">The sequence shown here is derived from an EMBL/GenBank/DDBJ whole genome shotgun (WGS) entry which is preliminary data.</text>
</comment>
<dbReference type="AlphaFoldDB" id="A0A1E5GE96"/>
<evidence type="ECO:0000313" key="4">
    <source>
        <dbReference type="Proteomes" id="UP000094068"/>
    </source>
</evidence>
<dbReference type="OrthoDB" id="2186833at2"/>
<evidence type="ECO:0000256" key="2">
    <source>
        <dbReference type="SAM" id="Phobius"/>
    </source>
</evidence>
<dbReference type="RefSeq" id="WP_069646781.1">
    <property type="nucleotide sequence ID" value="NZ_MIJZ01000014.1"/>
</dbReference>
<name>A0A1E5GE96_9ENTE</name>